<proteinExistence type="predicted"/>
<dbReference type="AlphaFoldDB" id="A0A1T4SS29"/>
<evidence type="ECO:0000313" key="2">
    <source>
        <dbReference type="Proteomes" id="UP000190135"/>
    </source>
</evidence>
<sequence>MALRTYINAGRLIISEAGYNADPALADEHKVFDSNWAFSGRVIASGFLIDPATPASGNDVTASNTDQTFSIPAVFDVIPTVRLVLVAPSQYVSPTNFTLAFFGRYVRSVSGTSVTIGRDRAPPSGGSSRWYIRHAFYWVYSS</sequence>
<gene>
    <name evidence="1" type="ORF">SAMN05428963_11393</name>
</gene>
<organism evidence="1 2">
    <name type="scientific">Consotaella salsifontis</name>
    <dbReference type="NCBI Taxonomy" id="1365950"/>
    <lineage>
        <taxon>Bacteria</taxon>
        <taxon>Pseudomonadati</taxon>
        <taxon>Pseudomonadota</taxon>
        <taxon>Alphaproteobacteria</taxon>
        <taxon>Hyphomicrobiales</taxon>
        <taxon>Aurantimonadaceae</taxon>
        <taxon>Consotaella</taxon>
    </lineage>
</organism>
<dbReference type="EMBL" id="FUXL01000013">
    <property type="protein sequence ID" value="SKA30973.1"/>
    <property type="molecule type" value="Genomic_DNA"/>
</dbReference>
<accession>A0A1T4SS29</accession>
<protein>
    <submittedName>
        <fullName evidence="1">Uncharacterized protein</fullName>
    </submittedName>
</protein>
<dbReference type="Proteomes" id="UP000190135">
    <property type="component" value="Unassembled WGS sequence"/>
</dbReference>
<name>A0A1T4SS29_9HYPH</name>
<dbReference type="RefSeq" id="WP_078709589.1">
    <property type="nucleotide sequence ID" value="NZ_FUXL01000013.1"/>
</dbReference>
<dbReference type="OrthoDB" id="8226017at2"/>
<keyword evidence="2" id="KW-1185">Reference proteome</keyword>
<dbReference type="STRING" id="1365950.SAMN05428963_11393"/>
<reference evidence="2" key="1">
    <citation type="submission" date="2017-02" db="EMBL/GenBank/DDBJ databases">
        <authorList>
            <person name="Varghese N."/>
            <person name="Submissions S."/>
        </authorList>
    </citation>
    <scope>NUCLEOTIDE SEQUENCE [LARGE SCALE GENOMIC DNA]</scope>
    <source>
        <strain evidence="2">USBA 369</strain>
    </source>
</reference>
<evidence type="ECO:0000313" key="1">
    <source>
        <dbReference type="EMBL" id="SKA30973.1"/>
    </source>
</evidence>